<feature type="compositionally biased region" description="Polar residues" evidence="3">
    <location>
        <begin position="1003"/>
        <end position="1012"/>
    </location>
</feature>
<feature type="compositionally biased region" description="Low complexity" evidence="3">
    <location>
        <begin position="1090"/>
        <end position="1122"/>
    </location>
</feature>
<feature type="compositionally biased region" description="Low complexity" evidence="3">
    <location>
        <begin position="1025"/>
        <end position="1050"/>
    </location>
</feature>
<evidence type="ECO:0000313" key="5">
    <source>
        <dbReference type="Proteomes" id="UP000001861"/>
    </source>
</evidence>
<dbReference type="GO" id="GO:0005829">
    <property type="term" value="C:cytosol"/>
    <property type="evidence" value="ECO:0007669"/>
    <property type="project" value="TreeGrafter"/>
</dbReference>
<dbReference type="OMA" id="HAYIACE"/>
<feature type="compositionally biased region" description="Basic residues" evidence="3">
    <location>
        <begin position="678"/>
        <end position="692"/>
    </location>
</feature>
<dbReference type="eggNOG" id="KOG2073">
    <property type="taxonomic scope" value="Eukaryota"/>
</dbReference>
<feature type="compositionally biased region" description="Acidic residues" evidence="3">
    <location>
        <begin position="587"/>
        <end position="608"/>
    </location>
</feature>
<feature type="region of interest" description="Disordered" evidence="3">
    <location>
        <begin position="19"/>
        <end position="41"/>
    </location>
</feature>
<sequence>MINALSGIGRTAGASGSVRSLFPLLPPPPNLDDGPRNRYTTPKNQKLNVLEVQVPTFGFNNGSSIDSLLDKDDVSLEALLDEDDLLQECKSQNTRLTEYFARTDVLKMLLGYVTGQTESEEKGRFKYPYIATEVLCSDIWSIVETCLQEQEQLLVPFWETVLDRPPEEMKTLMVMASHFSKVTSAFLTKKPAEMISFIQKQPNIVERLLQHIETSPFVDILVRIIQLDESVVGGGVLEWLSSQDFIGRLVDLLSPEHSSAVHSIVTDLIKGIISMATPSPTAGLTDGNSNGPASNRFARELAKRETMTKLVGFMLCKFDSLPDEDSTTGNAATATTSSSDTTTNTTTNNDNNKSSTTTTSSTEPKLPTRESATSSIVHSIAVVIELIRKNNSDYFEPYLFHTLRNRLIQVQQQIHSQGEDTRHALEEVMKEMVNRMGVVHLGPVLELACQHLDEFHKYLKEPRSLVGMACLSLFKRGPISTTVGSITPLSLERYRILELLAELLHCSNMSLLNRPASYNHLYDSEGRLQGGLAALEELAAVIAMNNSNDRDTEPMDDEDDEDDDDDGLPPREDFPVRMVTHDSPTLDSDEEMDAPGSSDDDDMEEIAMYDEPRGVSIEGDGRRSPVPSSPPATPGSSTSGSPSMTSSAPTMEISAPAENLSSSPTSTSSLSDEPTRRSLGRRPQSSRRSSRRRTLDSTASVEVLPIGEQLKKQFLEMNLFSTLLDLFFEFPWNNFLHSTVYDLIHQVLTGNVESGRNRDLAISLFKDAKIMHRIVEGQARNDRDVSTTKGGRLGYMGHLTLIAEDVISALEHFPPELRLTIIQYAPEEEWDRYVKGRYKETKANDTKLLGGGKPAVSSRNMSQWKVDEDELGGEGVRTKLSPAGGGGGMSGHMREQAEEDGGGIGAGPSGSGSGGMKSEFRRVASGSDRPRNTAHFLPSSLDEDDDEDEDNQFNSSDEEDEDEGWLSQSAFAIREQPVSSLHSSVDRRPLSAANVFDDVFEPRSTTSSSDPFPQSAFDDDGFGPFSDASNASGSSASGGDPFSFSSSSLSEDMDDDLGSFDFGDFQTAEVETGTGDSDLLLTPTSGGMSGSWTFTSAASTSSSTTTTTTTTSGSGSVVASPGVAGGEFKLDGEVRGEGGGGGNLKKGSGGSAASTSSMSDSVVSISDEEEPEVVLDDREAFGVGVGGSGSAGAGVKGGKDK</sequence>
<feature type="compositionally biased region" description="Low complexity" evidence="3">
    <location>
        <begin position="634"/>
        <end position="651"/>
    </location>
</feature>
<feature type="compositionally biased region" description="Low complexity" evidence="3">
    <location>
        <begin position="660"/>
        <end position="671"/>
    </location>
</feature>
<dbReference type="InParanoid" id="A8NDT0"/>
<comment type="caution">
    <text evidence="4">The sequence shown here is derived from an EMBL/GenBank/DDBJ whole genome shotgun (WGS) entry which is preliminary data.</text>
</comment>
<feature type="compositionally biased region" description="Gly residues" evidence="3">
    <location>
        <begin position="902"/>
        <end position="915"/>
    </location>
</feature>
<feature type="compositionally biased region" description="Acidic residues" evidence="3">
    <location>
        <begin position="941"/>
        <end position="964"/>
    </location>
</feature>
<dbReference type="OrthoDB" id="10259133at2759"/>
<organism evidence="4 5">
    <name type="scientific">Coprinopsis cinerea (strain Okayama-7 / 130 / ATCC MYA-4618 / FGSC 9003)</name>
    <name type="common">Inky cap fungus</name>
    <name type="synonym">Hormographiella aspergillata</name>
    <dbReference type="NCBI Taxonomy" id="240176"/>
    <lineage>
        <taxon>Eukaryota</taxon>
        <taxon>Fungi</taxon>
        <taxon>Dikarya</taxon>
        <taxon>Basidiomycota</taxon>
        <taxon>Agaricomycotina</taxon>
        <taxon>Agaricomycetes</taxon>
        <taxon>Agaricomycetidae</taxon>
        <taxon>Agaricales</taxon>
        <taxon>Agaricineae</taxon>
        <taxon>Psathyrellaceae</taxon>
        <taxon>Coprinopsis</taxon>
    </lineage>
</organism>
<comment type="similarity">
    <text evidence="1">Belongs to the SAPS family.</text>
</comment>
<feature type="region of interest" description="Disordered" evidence="3">
    <location>
        <begin position="545"/>
        <end position="698"/>
    </location>
</feature>
<feature type="compositionally biased region" description="Gly residues" evidence="3">
    <location>
        <begin position="1183"/>
        <end position="1201"/>
    </location>
</feature>
<protein>
    <submittedName>
        <fullName evidence="4">Phosphatase associated protein</fullName>
    </submittedName>
</protein>
<dbReference type="GO" id="GO:0005634">
    <property type="term" value="C:nucleus"/>
    <property type="evidence" value="ECO:0007669"/>
    <property type="project" value="TreeGrafter"/>
</dbReference>
<feature type="compositionally biased region" description="Low complexity" evidence="3">
    <location>
        <begin position="327"/>
        <end position="362"/>
    </location>
</feature>
<dbReference type="Pfam" id="PF04499">
    <property type="entry name" value="SAPS"/>
    <property type="match status" value="1"/>
</dbReference>
<dbReference type="Proteomes" id="UP000001861">
    <property type="component" value="Unassembled WGS sequence"/>
</dbReference>
<dbReference type="PANTHER" id="PTHR12634">
    <property type="entry name" value="SIT4 YEAST -ASSOCIATING PROTEIN-RELATED"/>
    <property type="match status" value="1"/>
</dbReference>
<dbReference type="GeneID" id="6009367"/>
<dbReference type="KEGG" id="cci:CC1G_10070"/>
<name>A8NDT0_COPC7</name>
<dbReference type="InterPro" id="IPR007587">
    <property type="entry name" value="SAPS"/>
</dbReference>
<reference evidence="4 5" key="1">
    <citation type="journal article" date="2010" name="Proc. Natl. Acad. Sci. U.S.A.">
        <title>Insights into evolution of multicellular fungi from the assembled chromosomes of the mushroom Coprinopsis cinerea (Coprinus cinereus).</title>
        <authorList>
            <person name="Stajich J.E."/>
            <person name="Wilke S.K."/>
            <person name="Ahren D."/>
            <person name="Au C.H."/>
            <person name="Birren B.W."/>
            <person name="Borodovsky M."/>
            <person name="Burns C."/>
            <person name="Canback B."/>
            <person name="Casselton L.A."/>
            <person name="Cheng C.K."/>
            <person name="Deng J."/>
            <person name="Dietrich F.S."/>
            <person name="Fargo D.C."/>
            <person name="Farman M.L."/>
            <person name="Gathman A.C."/>
            <person name="Goldberg J."/>
            <person name="Guigo R."/>
            <person name="Hoegger P.J."/>
            <person name="Hooker J.B."/>
            <person name="Huggins A."/>
            <person name="James T.Y."/>
            <person name="Kamada T."/>
            <person name="Kilaru S."/>
            <person name="Kodira C."/>
            <person name="Kues U."/>
            <person name="Kupfer D."/>
            <person name="Kwan H.S."/>
            <person name="Lomsadze A."/>
            <person name="Li W."/>
            <person name="Lilly W.W."/>
            <person name="Ma L.J."/>
            <person name="Mackey A.J."/>
            <person name="Manning G."/>
            <person name="Martin F."/>
            <person name="Muraguchi H."/>
            <person name="Natvig D.O."/>
            <person name="Palmerini H."/>
            <person name="Ramesh M.A."/>
            <person name="Rehmeyer C.J."/>
            <person name="Roe B.A."/>
            <person name="Shenoy N."/>
            <person name="Stanke M."/>
            <person name="Ter-Hovhannisyan V."/>
            <person name="Tunlid A."/>
            <person name="Velagapudi R."/>
            <person name="Vision T.J."/>
            <person name="Zeng Q."/>
            <person name="Zolan M.E."/>
            <person name="Pukkila P.J."/>
        </authorList>
    </citation>
    <scope>NUCLEOTIDE SEQUENCE [LARGE SCALE GENOMIC DNA]</scope>
    <source>
        <strain evidence="5">Okayama-7 / 130 / ATCC MYA-4618 / FGSC 9003</strain>
    </source>
</reference>
<feature type="compositionally biased region" description="Gly residues" evidence="3">
    <location>
        <begin position="1137"/>
        <end position="1150"/>
    </location>
</feature>
<dbReference type="RefSeq" id="XP_001832851.2">
    <property type="nucleotide sequence ID" value="XM_001832799.2"/>
</dbReference>
<dbReference type="HOGENOM" id="CLU_003676_0_0_1"/>
<feature type="compositionally biased region" description="Low complexity" evidence="3">
    <location>
        <begin position="1151"/>
        <end position="1165"/>
    </location>
</feature>
<proteinExistence type="inferred from homology"/>
<dbReference type="STRING" id="240176.A8NDT0"/>
<gene>
    <name evidence="4" type="ORF">CC1G_10070</name>
</gene>
<evidence type="ECO:0000256" key="2">
    <source>
        <dbReference type="ARBA" id="ARBA00023306"/>
    </source>
</evidence>
<dbReference type="GO" id="GO:0019903">
    <property type="term" value="F:protein phosphatase binding"/>
    <property type="evidence" value="ECO:0007669"/>
    <property type="project" value="InterPro"/>
</dbReference>
<feature type="compositionally biased region" description="Acidic residues" evidence="3">
    <location>
        <begin position="554"/>
        <end position="567"/>
    </location>
</feature>
<dbReference type="FunCoup" id="A8NDT0">
    <property type="interactions" value="511"/>
</dbReference>
<keyword evidence="2" id="KW-0131">Cell cycle</keyword>
<feature type="region of interest" description="Disordered" evidence="3">
    <location>
        <begin position="995"/>
        <end position="1201"/>
    </location>
</feature>
<evidence type="ECO:0000313" key="4">
    <source>
        <dbReference type="EMBL" id="EAU88942.2"/>
    </source>
</evidence>
<feature type="region of interest" description="Disordered" evidence="3">
    <location>
        <begin position="324"/>
        <end position="372"/>
    </location>
</feature>
<dbReference type="AlphaFoldDB" id="A8NDT0"/>
<dbReference type="GO" id="GO:0019888">
    <property type="term" value="F:protein phosphatase regulator activity"/>
    <property type="evidence" value="ECO:0007669"/>
    <property type="project" value="TreeGrafter"/>
</dbReference>
<dbReference type="VEuPathDB" id="FungiDB:CC1G_10070"/>
<accession>A8NDT0</accession>
<dbReference type="PANTHER" id="PTHR12634:SF8">
    <property type="entry name" value="FIERY MOUNTAIN, ISOFORM D"/>
    <property type="match status" value="1"/>
</dbReference>
<feature type="region of interest" description="Disordered" evidence="3">
    <location>
        <begin position="868"/>
        <end position="971"/>
    </location>
</feature>
<dbReference type="EMBL" id="AACS02000002">
    <property type="protein sequence ID" value="EAU88942.2"/>
    <property type="molecule type" value="Genomic_DNA"/>
</dbReference>
<evidence type="ECO:0000256" key="3">
    <source>
        <dbReference type="SAM" id="MobiDB-lite"/>
    </source>
</evidence>
<evidence type="ECO:0000256" key="1">
    <source>
        <dbReference type="ARBA" id="ARBA00006180"/>
    </source>
</evidence>
<keyword evidence="5" id="KW-1185">Reference proteome</keyword>